<keyword evidence="1" id="KW-0472">Membrane</keyword>
<proteinExistence type="predicted"/>
<evidence type="ECO:0000259" key="2">
    <source>
        <dbReference type="Pfam" id="PF07811"/>
    </source>
</evidence>
<comment type="caution">
    <text evidence="3">The sequence shown here is derived from an EMBL/GenBank/DDBJ whole genome shotgun (WGS) entry which is preliminary data.</text>
</comment>
<feature type="transmembrane region" description="Helical" evidence="1">
    <location>
        <begin position="21"/>
        <end position="43"/>
    </location>
</feature>
<reference evidence="4" key="1">
    <citation type="journal article" date="2019" name="Int. J. Syst. Evol. Microbiol.">
        <title>The Global Catalogue of Microorganisms (GCM) 10K type strain sequencing project: providing services to taxonomists for standard genome sequencing and annotation.</title>
        <authorList>
            <consortium name="The Broad Institute Genomics Platform"/>
            <consortium name="The Broad Institute Genome Sequencing Center for Infectious Disease"/>
            <person name="Wu L."/>
            <person name="Ma J."/>
        </authorList>
    </citation>
    <scope>NUCLEOTIDE SEQUENCE [LARGE SCALE GENOMIC DNA]</scope>
    <source>
        <strain evidence="4">JCM 13008</strain>
    </source>
</reference>
<keyword evidence="1" id="KW-1133">Transmembrane helix</keyword>
<evidence type="ECO:0000313" key="4">
    <source>
        <dbReference type="Proteomes" id="UP001501581"/>
    </source>
</evidence>
<dbReference type="NCBIfam" id="NF041390">
    <property type="entry name" value="TadE_Rv3655c"/>
    <property type="match status" value="1"/>
</dbReference>
<dbReference type="RefSeq" id="WP_343996065.1">
    <property type="nucleotide sequence ID" value="NZ_BAAALG010000013.1"/>
</dbReference>
<gene>
    <name evidence="3" type="ORF">GCM10009668_34190</name>
</gene>
<accession>A0ABP4EI72</accession>
<dbReference type="InterPro" id="IPR049790">
    <property type="entry name" value="Rv3655c/TadE"/>
</dbReference>
<keyword evidence="4" id="KW-1185">Reference proteome</keyword>
<evidence type="ECO:0000313" key="3">
    <source>
        <dbReference type="EMBL" id="GAA1110629.1"/>
    </source>
</evidence>
<name>A0ABP4EI72_9ACTN</name>
<dbReference type="Pfam" id="PF07811">
    <property type="entry name" value="TadE"/>
    <property type="match status" value="1"/>
</dbReference>
<evidence type="ECO:0000256" key="1">
    <source>
        <dbReference type="SAM" id="Phobius"/>
    </source>
</evidence>
<dbReference type="InterPro" id="IPR012495">
    <property type="entry name" value="TadE-like_dom"/>
</dbReference>
<sequence>MLRRGRRRWCARAAGHDEGAVTAELVMALPVLVLVTIAMVWFIGFGVGQVRSTDAAREAARALARGESEAVARELVQQVDPGAEVRISRTGDRVTVVVQRARDGPIGVFGALGGRTRGEAVAAVEEVPP</sequence>
<organism evidence="3 4">
    <name type="scientific">Nocardioides dubius</name>
    <dbReference type="NCBI Taxonomy" id="317019"/>
    <lineage>
        <taxon>Bacteria</taxon>
        <taxon>Bacillati</taxon>
        <taxon>Actinomycetota</taxon>
        <taxon>Actinomycetes</taxon>
        <taxon>Propionibacteriales</taxon>
        <taxon>Nocardioidaceae</taxon>
        <taxon>Nocardioides</taxon>
    </lineage>
</organism>
<feature type="domain" description="TadE-like" evidence="2">
    <location>
        <begin position="19"/>
        <end position="61"/>
    </location>
</feature>
<protein>
    <recommendedName>
        <fullName evidence="2">TadE-like domain-containing protein</fullName>
    </recommendedName>
</protein>
<dbReference type="EMBL" id="BAAALG010000013">
    <property type="protein sequence ID" value="GAA1110629.1"/>
    <property type="molecule type" value="Genomic_DNA"/>
</dbReference>
<keyword evidence="1" id="KW-0812">Transmembrane</keyword>
<dbReference type="Proteomes" id="UP001501581">
    <property type="component" value="Unassembled WGS sequence"/>
</dbReference>